<proteinExistence type="predicted"/>
<feature type="domain" description="CHAT" evidence="2">
    <location>
        <begin position="49"/>
        <end position="307"/>
    </location>
</feature>
<dbReference type="InterPro" id="IPR024983">
    <property type="entry name" value="CHAT_dom"/>
</dbReference>
<accession>V5YSA8</accession>
<evidence type="ECO:0000256" key="1">
    <source>
        <dbReference type="SAM" id="MobiDB-lite"/>
    </source>
</evidence>
<dbReference type="AlphaFoldDB" id="V5YSA8"/>
<reference evidence="3" key="1">
    <citation type="journal article" date="2013" name="Angew. Chem. Int. Ed. Engl.">
        <title>Structure-based Gene Targeting Discovery of Sphaerimicin, a Bacterial Translocase I inhibitor.</title>
        <authorList>
            <person name="Funabashi M."/>
            <person name="Baba S."/>
            <person name="Takatsu T."/>
            <person name="Kizuka M."/>
            <person name="Ohata Y."/>
            <person name="Tanaka M."/>
            <person name="Nonaka K."/>
            <person name="Spork A.P."/>
            <person name="Ducho C."/>
            <person name="Chen W.C.L."/>
            <person name="Van Lanen S.G."/>
        </authorList>
    </citation>
    <scope>NUCLEOTIDE SEQUENCE</scope>
    <source>
        <strain evidence="3">SANK 60911</strain>
    </source>
</reference>
<name>V5YSA8_9ACTN</name>
<evidence type="ECO:0000313" key="3">
    <source>
        <dbReference type="EMBL" id="BAO20203.1"/>
    </source>
</evidence>
<organism evidence="3">
    <name type="scientific">Sphaerisporangium sp. SANK 60911</name>
    <dbReference type="NCBI Taxonomy" id="1354075"/>
    <lineage>
        <taxon>Bacteria</taxon>
        <taxon>Bacillati</taxon>
        <taxon>Actinomycetota</taxon>
        <taxon>Actinomycetes</taxon>
        <taxon>Streptosporangiales</taxon>
        <taxon>Streptosporangiaceae</taxon>
        <taxon>Sphaerisporangium</taxon>
    </lineage>
</organism>
<feature type="compositionally biased region" description="Basic residues" evidence="1">
    <location>
        <begin position="28"/>
        <end position="39"/>
    </location>
</feature>
<dbReference type="Pfam" id="PF12770">
    <property type="entry name" value="CHAT"/>
    <property type="match status" value="1"/>
</dbReference>
<protein>
    <recommendedName>
        <fullName evidence="2">CHAT domain-containing protein</fullName>
    </recommendedName>
</protein>
<dbReference type="EMBL" id="AB830104">
    <property type="protein sequence ID" value="BAO20203.1"/>
    <property type="molecule type" value="Genomic_DNA"/>
</dbReference>
<feature type="region of interest" description="Disordered" evidence="1">
    <location>
        <begin position="28"/>
        <end position="49"/>
    </location>
</feature>
<sequence>MALDALRSRPSPRRPILQRIMDDLLTRRLGHRRGTRARRAGQSPGRRPAAPTWPRLWWCLTGPLSLLPLHAAGRHTAEGTGATVLDRVISSSTPTLRALLRAREQDADAGAADARPLIVALPRTPGQRDLPAAERERRDYLRLLPRAGSLTGAGATSAAVLDSLARSPWVHFACHGTQDVSAPSSGHLLLHDGALTVRDISRLRLEHAEFAFLSACDTSRGGSRLADEALSMANAMQLAGYRRVIATLWPVSDLLAAEVARSVYERMVTGGTLVPAASASALHHVIRELRDRLPGEPDLWATHVHTGP</sequence>
<evidence type="ECO:0000259" key="2">
    <source>
        <dbReference type="Pfam" id="PF12770"/>
    </source>
</evidence>